<proteinExistence type="predicted"/>
<dbReference type="EMBL" id="BART01008094">
    <property type="protein sequence ID" value="GAG68647.1"/>
    <property type="molecule type" value="Genomic_DNA"/>
</dbReference>
<evidence type="ECO:0000313" key="1">
    <source>
        <dbReference type="EMBL" id="GAG68647.1"/>
    </source>
</evidence>
<feature type="non-terminal residue" evidence="1">
    <location>
        <position position="1"/>
    </location>
</feature>
<reference evidence="1" key="1">
    <citation type="journal article" date="2014" name="Front. Microbiol.">
        <title>High frequency of phylogenetically diverse reductive dehalogenase-homologous genes in deep subseafloor sedimentary metagenomes.</title>
        <authorList>
            <person name="Kawai M."/>
            <person name="Futagami T."/>
            <person name="Toyoda A."/>
            <person name="Takaki Y."/>
            <person name="Nishi S."/>
            <person name="Hori S."/>
            <person name="Arai W."/>
            <person name="Tsubouchi T."/>
            <person name="Morono Y."/>
            <person name="Uchiyama I."/>
            <person name="Ito T."/>
            <person name="Fujiyama A."/>
            <person name="Inagaki F."/>
            <person name="Takami H."/>
        </authorList>
    </citation>
    <scope>NUCLEOTIDE SEQUENCE</scope>
    <source>
        <strain evidence="1">Expedition CK06-06</strain>
    </source>
</reference>
<protein>
    <submittedName>
        <fullName evidence="1">Uncharacterized protein</fullName>
    </submittedName>
</protein>
<dbReference type="AlphaFoldDB" id="X1AFU0"/>
<gene>
    <name evidence="1" type="ORF">S01H4_18278</name>
</gene>
<sequence>YVCDSAGGAKVGITEKAIIDSGIGVVCEEEGAECLPFEKS</sequence>
<name>X1AFU0_9ZZZZ</name>
<accession>X1AFU0</accession>
<organism evidence="1">
    <name type="scientific">marine sediment metagenome</name>
    <dbReference type="NCBI Taxonomy" id="412755"/>
    <lineage>
        <taxon>unclassified sequences</taxon>
        <taxon>metagenomes</taxon>
        <taxon>ecological metagenomes</taxon>
    </lineage>
</organism>
<comment type="caution">
    <text evidence="1">The sequence shown here is derived from an EMBL/GenBank/DDBJ whole genome shotgun (WGS) entry which is preliminary data.</text>
</comment>